<dbReference type="Pfam" id="PF14302">
    <property type="entry name" value="DUF4377"/>
    <property type="match status" value="2"/>
</dbReference>
<dbReference type="HOGENOM" id="CLU_1363820_0_0_10"/>
<keyword evidence="1" id="KW-0732">Signal</keyword>
<reference evidence="3 4" key="1">
    <citation type="submission" date="2013-08" db="EMBL/GenBank/DDBJ databases">
        <authorList>
            <person name="Weinstock G."/>
            <person name="Sodergren E."/>
            <person name="Wylie T."/>
            <person name="Fulton L."/>
            <person name="Fulton R."/>
            <person name="Fronick C."/>
            <person name="O'Laughlin M."/>
            <person name="Godfrey J."/>
            <person name="Miner T."/>
            <person name="Herter B."/>
            <person name="Appelbaum E."/>
            <person name="Cordes M."/>
            <person name="Lek S."/>
            <person name="Wollam A."/>
            <person name="Pepin K.H."/>
            <person name="Palsikar V.B."/>
            <person name="Mitreva M."/>
            <person name="Wilson R.K."/>
        </authorList>
    </citation>
    <scope>NUCLEOTIDE SEQUENCE [LARGE SCALE GENOMIC DNA]</scope>
    <source>
        <strain evidence="3 4">F0041</strain>
    </source>
</reference>
<comment type="caution">
    <text evidence="3">The sequence shown here is derived from an EMBL/GenBank/DDBJ whole genome shotgun (WGS) entry which is preliminary data.</text>
</comment>
<dbReference type="PROSITE" id="PS51257">
    <property type="entry name" value="PROKAR_LIPOPROTEIN"/>
    <property type="match status" value="1"/>
</dbReference>
<evidence type="ECO:0000256" key="1">
    <source>
        <dbReference type="SAM" id="SignalP"/>
    </source>
</evidence>
<dbReference type="Proteomes" id="UP000016496">
    <property type="component" value="Unassembled WGS sequence"/>
</dbReference>
<name>U2CPB7_9BACE</name>
<feature type="signal peptide" evidence="1">
    <location>
        <begin position="1"/>
        <end position="20"/>
    </location>
</feature>
<dbReference type="RefSeq" id="WP_021644603.1">
    <property type="nucleotide sequence ID" value="NZ_KE993081.1"/>
</dbReference>
<dbReference type="AlphaFoldDB" id="U2CPB7"/>
<dbReference type="InterPro" id="IPR025485">
    <property type="entry name" value="DUF4377"/>
</dbReference>
<protein>
    <recommendedName>
        <fullName evidence="2">DUF4377 domain-containing protein</fullName>
    </recommendedName>
</protein>
<feature type="domain" description="DUF4377" evidence="2">
    <location>
        <begin position="58"/>
        <end position="116"/>
    </location>
</feature>
<evidence type="ECO:0000313" key="3">
    <source>
        <dbReference type="EMBL" id="ERI85913.1"/>
    </source>
</evidence>
<feature type="chain" id="PRO_5004625479" description="DUF4377 domain-containing protein" evidence="1">
    <location>
        <begin position="21"/>
        <end position="216"/>
    </location>
</feature>
<dbReference type="OrthoDB" id="880459at2"/>
<feature type="domain" description="DUF4377" evidence="2">
    <location>
        <begin position="149"/>
        <end position="211"/>
    </location>
</feature>
<sequence>MVTKIKTALLALLSSSFVLVGCLSDEGIADKVDEVRAEVSAMTAVTGAMLTAYPIEGMLVKYNGSSDYDYLNFGGIENFKYERGNEYRLRLARTTLANPPADASIYKYKLIEVLSKQKKGNRKTIRLLISSETGEYKGGELTQDMPAPGMKIKEDTDEEWSVVPFNKIDGFEYVKGYNYELSVEKISLAPAPNGKPQWQTTQYVLLNVISKINAVR</sequence>
<evidence type="ECO:0000313" key="4">
    <source>
        <dbReference type="Proteomes" id="UP000016496"/>
    </source>
</evidence>
<accession>U2CPB7</accession>
<evidence type="ECO:0000259" key="2">
    <source>
        <dbReference type="Pfam" id="PF14302"/>
    </source>
</evidence>
<dbReference type="PATRIC" id="fig|1321819.3.peg.1129"/>
<proteinExistence type="predicted"/>
<organism evidence="3 4">
    <name type="scientific">Bacteroides pyogenes F0041</name>
    <dbReference type="NCBI Taxonomy" id="1321819"/>
    <lineage>
        <taxon>Bacteria</taxon>
        <taxon>Pseudomonadati</taxon>
        <taxon>Bacteroidota</taxon>
        <taxon>Bacteroidia</taxon>
        <taxon>Bacteroidales</taxon>
        <taxon>Bacteroidaceae</taxon>
        <taxon>Bacteroides</taxon>
    </lineage>
</organism>
<gene>
    <name evidence="3" type="ORF">HMPREF1981_01237</name>
</gene>
<dbReference type="EMBL" id="AWSV01000067">
    <property type="protein sequence ID" value="ERI85913.1"/>
    <property type="molecule type" value="Genomic_DNA"/>
</dbReference>